<organism evidence="2">
    <name type="scientific">Apis cerana</name>
    <name type="common">Indian honeybee</name>
    <dbReference type="NCBI Taxonomy" id="7461"/>
    <lineage>
        <taxon>Eukaryota</taxon>
        <taxon>Metazoa</taxon>
        <taxon>Ecdysozoa</taxon>
        <taxon>Arthropoda</taxon>
        <taxon>Hexapoda</taxon>
        <taxon>Insecta</taxon>
        <taxon>Pterygota</taxon>
        <taxon>Neoptera</taxon>
        <taxon>Endopterygota</taxon>
        <taxon>Hymenoptera</taxon>
        <taxon>Apocrita</taxon>
        <taxon>Aculeata</taxon>
        <taxon>Apoidea</taxon>
        <taxon>Anthophila</taxon>
        <taxon>Apidae</taxon>
        <taxon>Apis</taxon>
    </lineage>
</organism>
<name>V9I6K6_APICE</name>
<feature type="region of interest" description="Disordered" evidence="1">
    <location>
        <begin position="73"/>
        <end position="135"/>
    </location>
</feature>
<sequence>MQWNSPKNAAKTGGSAGGWTPQPMAATTGAGYRPMGQGMTQLPSTTLGFPPHPTSLGMQGVPIGMQSMQGIRPMMSTISGGPGNMMVTGGAAPMMMSSSNSMMSTNLQQQPQQQPQQNIAQPQNNQVQLDPFGAL</sequence>
<feature type="compositionally biased region" description="Polar residues" evidence="1">
    <location>
        <begin position="38"/>
        <end position="47"/>
    </location>
</feature>
<protein>
    <submittedName>
        <fullName evidence="2">Uncharacterized protein</fullName>
    </submittedName>
</protein>
<accession>V9I6K6</accession>
<reference evidence="2" key="1">
    <citation type="submission" date="2011-11" db="EMBL/GenBank/DDBJ databases">
        <title>Decoding the brain transcriptome of the Eastern honeybee (Apis cerana) based on pyrosequencing.</title>
        <authorList>
            <person name="Sun L."/>
            <person name="Zheng H."/>
            <person name="Wang Y."/>
            <person name="Xie X."/>
            <person name="Zhu Y."/>
            <person name="Gu W."/>
            <person name="Wang S."/>
        </authorList>
    </citation>
    <scope>NUCLEOTIDE SEQUENCE</scope>
    <source>
        <tissue evidence="2">Brain</tissue>
    </source>
</reference>
<evidence type="ECO:0000313" key="2">
    <source>
        <dbReference type="EMBL" id="AEY56605.1"/>
    </source>
</evidence>
<gene>
    <name evidence="2" type="ORF">ACCB00039.21</name>
</gene>
<dbReference type="AlphaFoldDB" id="V9I6K6"/>
<proteinExistence type="evidence at transcript level"/>
<dbReference type="EMBL" id="JR035695">
    <property type="protein sequence ID" value="AEY56605.1"/>
    <property type="molecule type" value="mRNA"/>
</dbReference>
<feature type="region of interest" description="Disordered" evidence="1">
    <location>
        <begin position="1"/>
        <end position="55"/>
    </location>
</feature>
<evidence type="ECO:0000256" key="1">
    <source>
        <dbReference type="SAM" id="MobiDB-lite"/>
    </source>
</evidence>
<feature type="compositionally biased region" description="Low complexity" evidence="1">
    <location>
        <begin position="94"/>
        <end position="128"/>
    </location>
</feature>